<gene>
    <name evidence="1" type="ORF">K3G42_005397</name>
</gene>
<evidence type="ECO:0000313" key="2">
    <source>
        <dbReference type="Proteomes" id="UP000827872"/>
    </source>
</evidence>
<accession>A0ACB8ECL3</accession>
<name>A0ACB8ECL3_9SAUR</name>
<keyword evidence="2" id="KW-1185">Reference proteome</keyword>
<dbReference type="Proteomes" id="UP000827872">
    <property type="component" value="Linkage Group LG16"/>
</dbReference>
<proteinExistence type="predicted"/>
<comment type="caution">
    <text evidence="1">The sequence shown here is derived from an EMBL/GenBank/DDBJ whole genome shotgun (WGS) entry which is preliminary data.</text>
</comment>
<dbReference type="EMBL" id="CM037629">
    <property type="protein sequence ID" value="KAH7990321.1"/>
    <property type="molecule type" value="Genomic_DNA"/>
</dbReference>
<organism evidence="1 2">
    <name type="scientific">Sphaerodactylus townsendi</name>
    <dbReference type="NCBI Taxonomy" id="933632"/>
    <lineage>
        <taxon>Eukaryota</taxon>
        <taxon>Metazoa</taxon>
        <taxon>Chordata</taxon>
        <taxon>Craniata</taxon>
        <taxon>Vertebrata</taxon>
        <taxon>Euteleostomi</taxon>
        <taxon>Lepidosauria</taxon>
        <taxon>Squamata</taxon>
        <taxon>Bifurcata</taxon>
        <taxon>Gekkota</taxon>
        <taxon>Sphaerodactylidae</taxon>
        <taxon>Sphaerodactylus</taxon>
    </lineage>
</organism>
<evidence type="ECO:0000313" key="1">
    <source>
        <dbReference type="EMBL" id="KAH7990321.1"/>
    </source>
</evidence>
<reference evidence="1" key="1">
    <citation type="submission" date="2021-08" db="EMBL/GenBank/DDBJ databases">
        <title>The first chromosome-level gecko genome reveals the dynamic sex chromosomes of Neotropical dwarf geckos (Sphaerodactylidae: Sphaerodactylus).</title>
        <authorList>
            <person name="Pinto B.J."/>
            <person name="Keating S.E."/>
            <person name="Gamble T."/>
        </authorList>
    </citation>
    <scope>NUCLEOTIDE SEQUENCE</scope>
    <source>
        <strain evidence="1">TG3544</strain>
    </source>
</reference>
<sequence length="529" mass="58095">MPLWKFITLVERPLRWTKLCQGALSPYRAILIRKRLSHSQESRAPKQEEAALRELLGSCNLKPAEEACGLAGSSSSTGRCGPRTGALHSSSALSSHTGGTRRTTEVGSTIMQGLVVLLCLGLLTTSARSQELGTGEQESANPDADNAGGAEEEDDPFYKVPVNKLAASVSNFGYNLYRQQSSQTPTANVLLSPFSVAMALSALSLGAGERTEILISRALFYDLLDKAEVHSTYPSLLASIGVPAKGLKTASRLIMERRLRMKIGFVNELEKSYKFRPRVLTGNTRVDLQEANNWVQQKTSGKVTRFLREIPTGLSILLLGAAYLKGKWVTRFDSKLTRPRDFHLEEDRSASVPMMAASNIPVKYGFDSDLDCKIAQLPLEGSVSALFFLPQSVTQNMTLIEESLTSEFVRDINKQLKTVCVDLHVPRLKLASEMALADTLQEMRLQALFETPDFSKIAARAVKLSHVQHKAILELNEEGVGSGPPPQAETQCSSLRVDYHLDRPFVFLLQDDETGALLFVGKILDPRSS</sequence>
<protein>
    <submittedName>
        <fullName evidence="1">Uncharacterized protein</fullName>
    </submittedName>
</protein>